<protein>
    <submittedName>
        <fullName evidence="1">Uncharacterized protein</fullName>
    </submittedName>
</protein>
<name>A0A821DD57_9BILA</name>
<dbReference type="Proteomes" id="UP000681720">
    <property type="component" value="Unassembled WGS sequence"/>
</dbReference>
<dbReference type="EMBL" id="CAJOBI010271370">
    <property type="protein sequence ID" value="CAF5137838.1"/>
    <property type="molecule type" value="Genomic_DNA"/>
</dbReference>
<dbReference type="AlphaFoldDB" id="A0A821DD57"/>
<dbReference type="EMBL" id="CAJOBI010301147">
    <property type="protein sequence ID" value="CAF5165557.1"/>
    <property type="molecule type" value="Genomic_DNA"/>
</dbReference>
<feature type="non-terminal residue" evidence="1">
    <location>
        <position position="18"/>
    </location>
</feature>
<dbReference type="EMBL" id="CAJOBG010077651">
    <property type="protein sequence ID" value="CAF4619676.1"/>
    <property type="molecule type" value="Genomic_DNA"/>
</dbReference>
<accession>A0A821DD57</accession>
<sequence>MANTNSTNFRKLGTCSPS</sequence>
<dbReference type="EMBL" id="CAJOBJ010283534">
    <property type="protein sequence ID" value="CAF5146558.1"/>
    <property type="molecule type" value="Genomic_DNA"/>
</dbReference>
<comment type="caution">
    <text evidence="1">The sequence shown here is derived from an EMBL/GenBank/DDBJ whole genome shotgun (WGS) entry which is preliminary data.</text>
</comment>
<dbReference type="Proteomes" id="UP000676336">
    <property type="component" value="Unassembled WGS sequence"/>
</dbReference>
<reference evidence="1" key="1">
    <citation type="submission" date="2021-02" db="EMBL/GenBank/DDBJ databases">
        <authorList>
            <person name="Nowell W R."/>
        </authorList>
    </citation>
    <scope>NUCLEOTIDE SEQUENCE</scope>
</reference>
<evidence type="ECO:0000313" key="2">
    <source>
        <dbReference type="EMBL" id="CAF5137838.1"/>
    </source>
</evidence>
<evidence type="ECO:0000313" key="3">
    <source>
        <dbReference type="EMBL" id="CAF5146558.1"/>
    </source>
</evidence>
<evidence type="ECO:0000313" key="1">
    <source>
        <dbReference type="EMBL" id="CAF4619676.1"/>
    </source>
</evidence>
<organism evidence="1 5">
    <name type="scientific">Rotaria magnacalcarata</name>
    <dbReference type="NCBI Taxonomy" id="392030"/>
    <lineage>
        <taxon>Eukaryota</taxon>
        <taxon>Metazoa</taxon>
        <taxon>Spiralia</taxon>
        <taxon>Gnathifera</taxon>
        <taxon>Rotifera</taxon>
        <taxon>Eurotatoria</taxon>
        <taxon>Bdelloidea</taxon>
        <taxon>Philodinida</taxon>
        <taxon>Philodinidae</taxon>
        <taxon>Rotaria</taxon>
    </lineage>
</organism>
<keyword evidence="5" id="KW-1185">Reference proteome</keyword>
<dbReference type="Proteomes" id="UP000663866">
    <property type="component" value="Unassembled WGS sequence"/>
</dbReference>
<gene>
    <name evidence="3" type="ORF">GIL414_LOCUS64797</name>
    <name evidence="1" type="ORF">OVN521_LOCUS45860</name>
    <name evidence="2" type="ORF">SMN809_LOCUS63273</name>
    <name evidence="4" type="ORF">SMN809_LOCUS64950</name>
</gene>
<evidence type="ECO:0000313" key="4">
    <source>
        <dbReference type="EMBL" id="CAF5165557.1"/>
    </source>
</evidence>
<proteinExistence type="predicted"/>
<evidence type="ECO:0000313" key="5">
    <source>
        <dbReference type="Proteomes" id="UP000663866"/>
    </source>
</evidence>